<comment type="caution">
    <text evidence="1">The sequence shown here is derived from an EMBL/GenBank/DDBJ whole genome shotgun (WGS) entry which is preliminary data.</text>
</comment>
<protein>
    <submittedName>
        <fullName evidence="1">Uncharacterized protein</fullName>
    </submittedName>
</protein>
<dbReference type="AlphaFoldDB" id="A0A8T0X5I2"/>
<evidence type="ECO:0000313" key="2">
    <source>
        <dbReference type="Proteomes" id="UP000823388"/>
    </source>
</evidence>
<organism evidence="1 2">
    <name type="scientific">Panicum virgatum</name>
    <name type="common">Blackwell switchgrass</name>
    <dbReference type="NCBI Taxonomy" id="38727"/>
    <lineage>
        <taxon>Eukaryota</taxon>
        <taxon>Viridiplantae</taxon>
        <taxon>Streptophyta</taxon>
        <taxon>Embryophyta</taxon>
        <taxon>Tracheophyta</taxon>
        <taxon>Spermatophyta</taxon>
        <taxon>Magnoliopsida</taxon>
        <taxon>Liliopsida</taxon>
        <taxon>Poales</taxon>
        <taxon>Poaceae</taxon>
        <taxon>PACMAD clade</taxon>
        <taxon>Panicoideae</taxon>
        <taxon>Panicodae</taxon>
        <taxon>Paniceae</taxon>
        <taxon>Panicinae</taxon>
        <taxon>Panicum</taxon>
        <taxon>Panicum sect. Hiantes</taxon>
    </lineage>
</organism>
<name>A0A8T0X5I2_PANVG</name>
<accession>A0A8T0X5I2</accession>
<dbReference type="Proteomes" id="UP000823388">
    <property type="component" value="Chromosome 1N"/>
</dbReference>
<keyword evidence="2" id="KW-1185">Reference proteome</keyword>
<gene>
    <name evidence="1" type="ORF">PVAP13_1NG427319</name>
</gene>
<proteinExistence type="predicted"/>
<reference evidence="1 2" key="1">
    <citation type="submission" date="2020-05" db="EMBL/GenBank/DDBJ databases">
        <title>WGS assembly of Panicum virgatum.</title>
        <authorList>
            <person name="Lovell J.T."/>
            <person name="Jenkins J."/>
            <person name="Shu S."/>
            <person name="Juenger T.E."/>
            <person name="Schmutz J."/>
        </authorList>
    </citation>
    <scope>NUCLEOTIDE SEQUENCE [LARGE SCALE GENOMIC DNA]</scope>
    <source>
        <strain evidence="2">cv. AP13</strain>
    </source>
</reference>
<dbReference type="EMBL" id="CM029038">
    <property type="protein sequence ID" value="KAG2653096.1"/>
    <property type="molecule type" value="Genomic_DNA"/>
</dbReference>
<evidence type="ECO:0000313" key="1">
    <source>
        <dbReference type="EMBL" id="KAG2653096.1"/>
    </source>
</evidence>
<sequence length="125" mass="13414">MDFRMAPWPPAISRTAAAIFSARTSLKFTRTIALPGPAHASAAAHGAALPAAPTTAVTRRRRSATVCCCCLRGECWLGSTPICNAKLEAAGSTDRGGLCHGPRLHFGARKLKRNLRDPNWVLLHR</sequence>